<evidence type="ECO:0000313" key="1">
    <source>
        <dbReference type="EMBL" id="MBP3952241.1"/>
    </source>
</evidence>
<dbReference type="RefSeq" id="WP_210597932.1">
    <property type="nucleotide sequence ID" value="NZ_JAGKSQ010000005.1"/>
</dbReference>
<dbReference type="EMBL" id="JAGKSQ010000005">
    <property type="protein sequence ID" value="MBP3952241.1"/>
    <property type="molecule type" value="Genomic_DNA"/>
</dbReference>
<comment type="caution">
    <text evidence="1">The sequence shown here is derived from an EMBL/GenBank/DDBJ whole genome shotgun (WGS) entry which is preliminary data.</text>
</comment>
<reference evidence="1" key="1">
    <citation type="submission" date="2021-03" db="EMBL/GenBank/DDBJ databases">
        <title>Bacillus suaedae sp. nov., isolated from Suaeda aralocaspica.</title>
        <authorList>
            <person name="Lei R.F.R."/>
        </authorList>
    </citation>
    <scope>NUCLEOTIDE SEQUENCE</scope>
    <source>
        <strain evidence="1">YZJH907-2</strain>
    </source>
</reference>
<keyword evidence="2" id="KW-1185">Reference proteome</keyword>
<dbReference type="AlphaFoldDB" id="A0A941APY1"/>
<dbReference type="InterPro" id="IPR021377">
    <property type="entry name" value="DUF3006"/>
</dbReference>
<accession>A0A941APY1</accession>
<protein>
    <submittedName>
        <fullName evidence="1">DUF3006 domain-containing protein</fullName>
    </submittedName>
</protein>
<gene>
    <name evidence="1" type="ORF">J7W16_13950</name>
</gene>
<name>A0A941APY1_9BACI</name>
<evidence type="ECO:0000313" key="2">
    <source>
        <dbReference type="Proteomes" id="UP000678228"/>
    </source>
</evidence>
<dbReference type="Proteomes" id="UP000678228">
    <property type="component" value="Unassembled WGS sequence"/>
</dbReference>
<proteinExistence type="predicted"/>
<dbReference type="Pfam" id="PF11213">
    <property type="entry name" value="DUF3006"/>
    <property type="match status" value="1"/>
</dbReference>
<organism evidence="1 2">
    <name type="scientific">Halalkalibacter suaedae</name>
    <dbReference type="NCBI Taxonomy" id="2822140"/>
    <lineage>
        <taxon>Bacteria</taxon>
        <taxon>Bacillati</taxon>
        <taxon>Bacillota</taxon>
        <taxon>Bacilli</taxon>
        <taxon>Bacillales</taxon>
        <taxon>Bacillaceae</taxon>
        <taxon>Halalkalibacter</taxon>
    </lineage>
</organism>
<sequence length="90" mass="10410">MQRKVNGVLDRVEEGYGVILVEDLKKEYLIPIERLPNDVKVGTWFLVELEDNQVSHLVVNEGKTTEQKQTVNAQLERIKKKSTGSKFKRK</sequence>